<evidence type="ECO:0000256" key="1">
    <source>
        <dbReference type="SAM" id="Phobius"/>
    </source>
</evidence>
<sequence length="155" mass="19093">MKKIIHKLFFVISILFLILSLVESTYIYFVLAQKNVTNLIFKLSLTLVTICFNFVPFLFFWRFKLGIKNSFLSDKRFHKDFCKAKFLKEVKIWWLIVLVIWTLISLYLTYLYFSTNSKSFSIFYIWYFFFLLLFFFFWKKSFCYCVQQSQDSEWK</sequence>
<keyword evidence="1" id="KW-1133">Transmembrane helix</keyword>
<organism evidence="2 3">
    <name type="scientific">Mesomycoplasma hyorhinis SK76</name>
    <dbReference type="NCBI Taxonomy" id="1118964"/>
    <lineage>
        <taxon>Bacteria</taxon>
        <taxon>Bacillati</taxon>
        <taxon>Mycoplasmatota</taxon>
        <taxon>Mycoplasmoidales</taxon>
        <taxon>Metamycoplasmataceae</taxon>
        <taxon>Mesomycoplasma</taxon>
    </lineage>
</organism>
<keyword evidence="1" id="KW-0472">Membrane</keyword>
<keyword evidence="1" id="KW-0812">Transmembrane</keyword>
<evidence type="ECO:0000313" key="3">
    <source>
        <dbReference type="Proteomes" id="UP000009399"/>
    </source>
</evidence>
<feature type="transmembrane region" description="Helical" evidence="1">
    <location>
        <begin position="40"/>
        <end position="61"/>
    </location>
</feature>
<proteinExistence type="predicted"/>
<reference evidence="2 3" key="1">
    <citation type="journal article" date="2013" name="Genome Announc.">
        <title>Complete Genome Sequence of Mycoplasma hyorhinis Strain SK76.</title>
        <authorList>
            <person name="Goodison S."/>
            <person name="Urquidi V."/>
            <person name="Kumar D."/>
            <person name="Reyes L."/>
            <person name="Rosser C.J."/>
        </authorList>
    </citation>
    <scope>NUCLEOTIDE SEQUENCE [LARGE SCALE GENOMIC DNA]</scope>
    <source>
        <strain evidence="2 3">SK76</strain>
    </source>
</reference>
<evidence type="ECO:0000313" key="2">
    <source>
        <dbReference type="EMBL" id="AFX74557.1"/>
    </source>
</evidence>
<dbReference type="EMBL" id="CP003914">
    <property type="protein sequence ID" value="AFX74557.1"/>
    <property type="molecule type" value="Genomic_DNA"/>
</dbReference>
<accession>A0AAI8FDC1</accession>
<dbReference type="KEGG" id="mhs:MOS_654"/>
<dbReference type="Proteomes" id="UP000009399">
    <property type="component" value="Chromosome"/>
</dbReference>
<feature type="transmembrane region" description="Helical" evidence="1">
    <location>
        <begin position="92"/>
        <end position="113"/>
    </location>
</feature>
<gene>
    <name evidence="2" type="ORF">MOS_654</name>
</gene>
<feature type="transmembrane region" description="Helical" evidence="1">
    <location>
        <begin position="119"/>
        <end position="138"/>
    </location>
</feature>
<name>A0AAI8FDC1_MESHY</name>
<protein>
    <submittedName>
        <fullName evidence="2">Uncharacterized protein</fullName>
    </submittedName>
</protein>
<dbReference type="AlphaFoldDB" id="A0AAI8FDC1"/>